<name>A0A5B8NQZ0_9CHRO</name>
<dbReference type="PANTHER" id="PTHR34107:SF1">
    <property type="entry name" value="SLL0198 PROTEIN"/>
    <property type="match status" value="1"/>
</dbReference>
<evidence type="ECO:0000313" key="3">
    <source>
        <dbReference type="Proteomes" id="UP000318453"/>
    </source>
</evidence>
<dbReference type="Gene3D" id="3.90.1570.10">
    <property type="entry name" value="tt1808, chain A"/>
    <property type="match status" value="1"/>
</dbReference>
<dbReference type="RefSeq" id="WP_146297326.1">
    <property type="nucleotide sequence ID" value="NZ_CP042326.1"/>
</dbReference>
<dbReference type="InterPro" id="IPR012296">
    <property type="entry name" value="Nuclease_put_TT1808"/>
</dbReference>
<keyword evidence="3" id="KW-1185">Reference proteome</keyword>
<dbReference type="GO" id="GO:0004519">
    <property type="term" value="F:endonuclease activity"/>
    <property type="evidence" value="ECO:0007669"/>
    <property type="project" value="UniProtKB-KW"/>
</dbReference>
<proteinExistence type="predicted"/>
<dbReference type="InterPro" id="IPR008538">
    <property type="entry name" value="Uma2"/>
</dbReference>
<evidence type="ECO:0000313" key="2">
    <source>
        <dbReference type="EMBL" id="QDZ41494.1"/>
    </source>
</evidence>
<keyword evidence="2" id="KW-0255">Endonuclease</keyword>
<dbReference type="EMBL" id="CP042326">
    <property type="protein sequence ID" value="QDZ41494.1"/>
    <property type="molecule type" value="Genomic_DNA"/>
</dbReference>
<sequence>MKVKIKPEQFETIALLNEDKALELNANQELEVMAPIGGTAGRKNRRITQQLGIWSDQYGGESFDSSTIFLLPNGARRSPDASWISQSRWDTLTPEQQDGFPPIAPDFVVELRSPSDQLSTLQAKMMEYLDNGVRLGWLINPQDQQVEIYRQGREKEVLHQPQIVDGEAVLPDFQLSLENIFD</sequence>
<protein>
    <submittedName>
        <fullName evidence="2">Uma2 family endonuclease</fullName>
    </submittedName>
</protein>
<dbReference type="SUPFAM" id="SSF52980">
    <property type="entry name" value="Restriction endonuclease-like"/>
    <property type="match status" value="1"/>
</dbReference>
<dbReference type="Pfam" id="PF05685">
    <property type="entry name" value="Uma2"/>
    <property type="match status" value="1"/>
</dbReference>
<dbReference type="CDD" id="cd06260">
    <property type="entry name" value="DUF820-like"/>
    <property type="match status" value="1"/>
</dbReference>
<dbReference type="InterPro" id="IPR011335">
    <property type="entry name" value="Restrct_endonuc-II-like"/>
</dbReference>
<dbReference type="Proteomes" id="UP000318453">
    <property type="component" value="Chromosome"/>
</dbReference>
<reference evidence="2" key="1">
    <citation type="submission" date="2019-08" db="EMBL/GenBank/DDBJ databases">
        <title>Carotenoids and Carotenoid Binding Proteins in the Halophilic Cyanobacterium Euhalothece sp. ZM00.</title>
        <authorList>
            <person name="Cho S.M."/>
            <person name="Song J.Y."/>
            <person name="Park Y.-I."/>
        </authorList>
    </citation>
    <scope>NUCLEOTIDE SEQUENCE [LARGE SCALE GENOMIC DNA]</scope>
    <source>
        <strain evidence="2">Z-M001</strain>
    </source>
</reference>
<feature type="domain" description="Putative restriction endonuclease" evidence="1">
    <location>
        <begin position="8"/>
        <end position="178"/>
    </location>
</feature>
<keyword evidence="2" id="KW-0540">Nuclease</keyword>
<dbReference type="KEGG" id="enn:FRE64_09380"/>
<accession>A0A5B8NQZ0</accession>
<dbReference type="AlphaFoldDB" id="A0A5B8NQZ0"/>
<keyword evidence="2" id="KW-0378">Hydrolase</keyword>
<dbReference type="PANTHER" id="PTHR34107">
    <property type="entry name" value="SLL0198 PROTEIN-RELATED"/>
    <property type="match status" value="1"/>
</dbReference>
<dbReference type="OrthoDB" id="455378at2"/>
<organism evidence="2 3">
    <name type="scientific">Euhalothece natronophila Z-M001</name>
    <dbReference type="NCBI Taxonomy" id="522448"/>
    <lineage>
        <taxon>Bacteria</taxon>
        <taxon>Bacillati</taxon>
        <taxon>Cyanobacteriota</taxon>
        <taxon>Cyanophyceae</taxon>
        <taxon>Oscillatoriophycideae</taxon>
        <taxon>Chroococcales</taxon>
        <taxon>Halothecacae</taxon>
        <taxon>Halothece cluster</taxon>
        <taxon>Euhalothece</taxon>
    </lineage>
</organism>
<evidence type="ECO:0000259" key="1">
    <source>
        <dbReference type="Pfam" id="PF05685"/>
    </source>
</evidence>
<gene>
    <name evidence="2" type="ORF">FRE64_09380</name>
</gene>